<feature type="compositionally biased region" description="Gly residues" evidence="1">
    <location>
        <begin position="748"/>
        <end position="758"/>
    </location>
</feature>
<feature type="compositionally biased region" description="Polar residues" evidence="1">
    <location>
        <begin position="337"/>
        <end position="351"/>
    </location>
</feature>
<dbReference type="InterPro" id="IPR002625">
    <property type="entry name" value="Smr_dom"/>
</dbReference>
<dbReference type="GeneID" id="91094047"/>
<dbReference type="GO" id="GO:0005634">
    <property type="term" value="C:nucleus"/>
    <property type="evidence" value="ECO:0007669"/>
    <property type="project" value="TreeGrafter"/>
</dbReference>
<evidence type="ECO:0000259" key="2">
    <source>
        <dbReference type="PROSITE" id="PS50828"/>
    </source>
</evidence>
<dbReference type="GO" id="GO:0004519">
    <property type="term" value="F:endonuclease activity"/>
    <property type="evidence" value="ECO:0007669"/>
    <property type="project" value="TreeGrafter"/>
</dbReference>
<evidence type="ECO:0000256" key="1">
    <source>
        <dbReference type="SAM" id="MobiDB-lite"/>
    </source>
</evidence>
<keyword evidence="4" id="KW-1185">Reference proteome</keyword>
<dbReference type="CDD" id="cd14279">
    <property type="entry name" value="CUE"/>
    <property type="match status" value="1"/>
</dbReference>
<dbReference type="PANTHER" id="PTHR46535">
    <property type="entry name" value="NEDD4-BINDING PROTEIN 2"/>
    <property type="match status" value="1"/>
</dbReference>
<feature type="region of interest" description="Disordered" evidence="1">
    <location>
        <begin position="524"/>
        <end position="568"/>
    </location>
</feature>
<feature type="region of interest" description="Disordered" evidence="1">
    <location>
        <begin position="58"/>
        <end position="142"/>
    </location>
</feature>
<dbReference type="SUPFAM" id="SSF160443">
    <property type="entry name" value="SMR domain-like"/>
    <property type="match status" value="1"/>
</dbReference>
<feature type="compositionally biased region" description="Low complexity" evidence="1">
    <location>
        <begin position="299"/>
        <end position="316"/>
    </location>
</feature>
<organism evidence="3 4">
    <name type="scientific">Kwoniella dendrophila CBS 6074</name>
    <dbReference type="NCBI Taxonomy" id="1295534"/>
    <lineage>
        <taxon>Eukaryota</taxon>
        <taxon>Fungi</taxon>
        <taxon>Dikarya</taxon>
        <taxon>Basidiomycota</taxon>
        <taxon>Agaricomycotina</taxon>
        <taxon>Tremellomycetes</taxon>
        <taxon>Tremellales</taxon>
        <taxon>Cryptococcaceae</taxon>
        <taxon>Kwoniella</taxon>
    </lineage>
</organism>
<gene>
    <name evidence="3" type="ORF">L201_003377</name>
</gene>
<feature type="compositionally biased region" description="Low complexity" evidence="1">
    <location>
        <begin position="228"/>
        <end position="237"/>
    </location>
</feature>
<name>A0AAX4JSR6_9TREE</name>
<feature type="compositionally biased region" description="Polar residues" evidence="1">
    <location>
        <begin position="317"/>
        <end position="328"/>
    </location>
</feature>
<protein>
    <recommendedName>
        <fullName evidence="2">Smr domain-containing protein</fullName>
    </recommendedName>
</protein>
<feature type="compositionally biased region" description="Basic residues" evidence="1">
    <location>
        <begin position="214"/>
        <end position="227"/>
    </location>
</feature>
<feature type="compositionally biased region" description="Polar residues" evidence="1">
    <location>
        <begin position="256"/>
        <end position="280"/>
    </location>
</feature>
<reference evidence="3 4" key="1">
    <citation type="submission" date="2024-01" db="EMBL/GenBank/DDBJ databases">
        <title>Comparative genomics of Cryptococcus and Kwoniella reveals pathogenesis evolution and contrasting modes of karyotype evolution via chromosome fusion or intercentromeric recombination.</title>
        <authorList>
            <person name="Coelho M.A."/>
            <person name="David-Palma M."/>
            <person name="Shea T."/>
            <person name="Bowers K."/>
            <person name="McGinley-Smith S."/>
            <person name="Mohammad A.W."/>
            <person name="Gnirke A."/>
            <person name="Yurkov A.M."/>
            <person name="Nowrousian M."/>
            <person name="Sun S."/>
            <person name="Cuomo C.A."/>
            <person name="Heitman J."/>
        </authorList>
    </citation>
    <scope>NUCLEOTIDE SEQUENCE [LARGE SCALE GENOMIC DNA]</scope>
    <source>
        <strain evidence="3 4">CBS 6074</strain>
    </source>
</reference>
<dbReference type="InterPro" id="IPR036063">
    <property type="entry name" value="Smr_dom_sf"/>
</dbReference>
<dbReference type="InterPro" id="IPR052772">
    <property type="entry name" value="Endo/PolyKinase_Domain-Protein"/>
</dbReference>
<dbReference type="Gene3D" id="3.30.1370.110">
    <property type="match status" value="1"/>
</dbReference>
<feature type="region of interest" description="Disordered" evidence="1">
    <location>
        <begin position="190"/>
        <end position="351"/>
    </location>
</feature>
<feature type="compositionally biased region" description="Polar residues" evidence="1">
    <location>
        <begin position="95"/>
        <end position="110"/>
    </location>
</feature>
<feature type="region of interest" description="Disordered" evidence="1">
    <location>
        <begin position="724"/>
        <end position="758"/>
    </location>
</feature>
<proteinExistence type="predicted"/>
<evidence type="ECO:0000313" key="3">
    <source>
        <dbReference type="EMBL" id="WWC88466.1"/>
    </source>
</evidence>
<dbReference type="SMART" id="SM00463">
    <property type="entry name" value="SMR"/>
    <property type="match status" value="1"/>
</dbReference>
<dbReference type="EMBL" id="CP144101">
    <property type="protein sequence ID" value="WWC88466.1"/>
    <property type="molecule type" value="Genomic_DNA"/>
</dbReference>
<feature type="domain" description="Smr" evidence="2">
    <location>
        <begin position="761"/>
        <end position="849"/>
    </location>
</feature>
<accession>A0AAX4JSR6</accession>
<dbReference type="RefSeq" id="XP_066075229.1">
    <property type="nucleotide sequence ID" value="XM_066219132.1"/>
</dbReference>
<dbReference type="PROSITE" id="PS50828">
    <property type="entry name" value="SMR"/>
    <property type="match status" value="1"/>
</dbReference>
<dbReference type="Proteomes" id="UP001355207">
    <property type="component" value="Chromosome 4"/>
</dbReference>
<evidence type="ECO:0000313" key="4">
    <source>
        <dbReference type="Proteomes" id="UP001355207"/>
    </source>
</evidence>
<sequence length="849" mass="92467">MKEEQPIDPGSLAAVLSADYPLIDPPLILAILSDYPPSSLSTNIQAIKDQLGILEATLVPDPDEPEIPSEFAESWTESTSLSGIDDELSRKLDGLSTNEGDNRTSTTWTSLDDRSKQSSTTKSSRSGSDNSGKSQEINEEYLDESELLRSLFPSMPETDLTSVLHSYPAIQDAIDHLLSLELIRNVEEEGHWPEDEGVRVLSEPEVEDWESTRSRKPKSKAKSKSKTTSRASSKPPSIESSPLATASPRFDDYPLPSSTPHSRASTAGSSMSISLPSSTANKKKKKDKITFPLVDTLQRKPSPAPSRSSRSQVKSSATPDQGSRSSSPARIAVTDFGNGNNDSKSGPVNNPWHTVTSLSSYLSDILPNQPQTYFLSYLHSPDYHSAYSAILAALAKLPPSTPSTNNKNKNKNEMDFSSSREILEDIYGFSLTNGSDNDHDNSTIERDLEICVHAAGDDVATVLDLMNLLNEISEWPNDDDYPNDPFEPKHQPDYSINHTPIIKPPTISLNLPPLQAIGMERSSSAGSTISNKSVDDHLPTKLNVSTLPGKMTKPEKKSRPTKQIPEGPLLGGAIREAKIREVPGSKLSNTSLSHPTALDSFGTVSPVIPSSPNLGPRKQIHPQNWRTVQHVRPSSSTNKGGIREKKLTVEQCMANAQLERTRRETAIRAAGRSFKTNTNGIAGGGRAVKGVVAGHYAEQAQQAAARAREWELKAARIVVNSHLSGTQHNHTSSLSPYGHTNNSTPRPGRGGNGGGGGNKTIDLHNLTINEAITVVNEVLNNWWMHEKEIRLERWKKQEEGKFIIITGVGRHSVNNKGVLGPAVAGDLEKNGWKVDRGDSERGYLVVRGR</sequence>
<dbReference type="AlphaFoldDB" id="A0AAX4JSR6"/>
<feature type="compositionally biased region" description="Polar residues" evidence="1">
    <location>
        <begin position="724"/>
        <end position="744"/>
    </location>
</feature>
<dbReference type="PANTHER" id="PTHR46535:SF1">
    <property type="entry name" value="NEDD4-BINDING PROTEIN 2"/>
    <property type="match status" value="1"/>
</dbReference>
<feature type="compositionally biased region" description="Low complexity" evidence="1">
    <location>
        <begin position="117"/>
        <end position="135"/>
    </location>
</feature>